<evidence type="ECO:0000313" key="3">
    <source>
        <dbReference type="Proteomes" id="UP000722485"/>
    </source>
</evidence>
<feature type="region of interest" description="Disordered" evidence="1">
    <location>
        <begin position="91"/>
        <end position="129"/>
    </location>
</feature>
<protein>
    <submittedName>
        <fullName evidence="2">Uncharacterized protein</fullName>
    </submittedName>
</protein>
<keyword evidence="3" id="KW-1185">Reference proteome</keyword>
<dbReference type="EMBL" id="JAANBB010000826">
    <property type="protein sequence ID" value="KAF7533450.1"/>
    <property type="molecule type" value="Genomic_DNA"/>
</dbReference>
<dbReference type="AlphaFoldDB" id="A0A9P5GWV7"/>
<reference evidence="2" key="1">
    <citation type="submission" date="2020-03" db="EMBL/GenBank/DDBJ databases">
        <title>Draft Genome Sequence of Cylindrodendrum hubeiense.</title>
        <authorList>
            <person name="Buettner E."/>
            <person name="Kellner H."/>
        </authorList>
    </citation>
    <scope>NUCLEOTIDE SEQUENCE</scope>
    <source>
        <strain evidence="2">IHI 201604</strain>
    </source>
</reference>
<comment type="caution">
    <text evidence="2">The sequence shown here is derived from an EMBL/GenBank/DDBJ whole genome shotgun (WGS) entry which is preliminary data.</text>
</comment>
<proteinExistence type="predicted"/>
<feature type="region of interest" description="Disordered" evidence="1">
    <location>
        <begin position="1"/>
        <end position="35"/>
    </location>
</feature>
<gene>
    <name evidence="2" type="ORF">G7Z17_g13513</name>
</gene>
<evidence type="ECO:0000313" key="2">
    <source>
        <dbReference type="EMBL" id="KAF7533450.1"/>
    </source>
</evidence>
<dbReference type="Proteomes" id="UP000722485">
    <property type="component" value="Unassembled WGS sequence"/>
</dbReference>
<sequence>MALSERLGAGGQPPHALASAAPTKAPIAKGNHKRQCPDLQRFRQALKGLRRGNTNATVASPRGMGEFLFSGLSRLLVLEITPKPPSRWLLTLPLPEPETSERPSTRLSSRLTTPSNTARQYPPAAGHMPGWTTLATVAELQT</sequence>
<feature type="compositionally biased region" description="Low complexity" evidence="1">
    <location>
        <begin position="105"/>
        <end position="115"/>
    </location>
</feature>
<evidence type="ECO:0000256" key="1">
    <source>
        <dbReference type="SAM" id="MobiDB-lite"/>
    </source>
</evidence>
<accession>A0A9P5GWV7</accession>
<name>A0A9P5GWV7_9HYPO</name>
<organism evidence="2 3">
    <name type="scientific">Cylindrodendrum hubeiense</name>
    <dbReference type="NCBI Taxonomy" id="595255"/>
    <lineage>
        <taxon>Eukaryota</taxon>
        <taxon>Fungi</taxon>
        <taxon>Dikarya</taxon>
        <taxon>Ascomycota</taxon>
        <taxon>Pezizomycotina</taxon>
        <taxon>Sordariomycetes</taxon>
        <taxon>Hypocreomycetidae</taxon>
        <taxon>Hypocreales</taxon>
        <taxon>Nectriaceae</taxon>
        <taxon>Cylindrodendrum</taxon>
    </lineage>
</organism>